<protein>
    <submittedName>
        <fullName evidence="1">Uncharacterized protein</fullName>
    </submittedName>
</protein>
<comment type="caution">
    <text evidence="1">The sequence shown here is derived from an EMBL/GenBank/DDBJ whole genome shotgun (WGS) entry which is preliminary data.</text>
</comment>
<accession>F3QL42</accession>
<evidence type="ECO:0000313" key="2">
    <source>
        <dbReference type="Proteomes" id="UP000005156"/>
    </source>
</evidence>
<dbReference type="EMBL" id="AFBP01000050">
    <property type="protein sequence ID" value="EGG53797.1"/>
    <property type="molecule type" value="Genomic_DNA"/>
</dbReference>
<name>F3QL42_9BURK</name>
<keyword evidence="2" id="KW-1185">Reference proteome</keyword>
<dbReference type="Proteomes" id="UP000005156">
    <property type="component" value="Unassembled WGS sequence"/>
</dbReference>
<organism evidence="1 2">
    <name type="scientific">Parasutterella excrementihominis YIT 11859</name>
    <dbReference type="NCBI Taxonomy" id="762966"/>
    <lineage>
        <taxon>Bacteria</taxon>
        <taxon>Pseudomonadati</taxon>
        <taxon>Pseudomonadota</taxon>
        <taxon>Betaproteobacteria</taxon>
        <taxon>Burkholderiales</taxon>
        <taxon>Sutterellaceae</taxon>
        <taxon>Parasutterella</taxon>
    </lineage>
</organism>
<proteinExistence type="predicted"/>
<gene>
    <name evidence="1" type="ORF">HMPREF9439_01659</name>
</gene>
<sequence length="71" mass="8096">MNFFSGRPCGQICVALTPARILECDVGALRSELMKDQELIFETAEYFEKCADLENITISARHLPNLKYKKD</sequence>
<dbReference type="AlphaFoldDB" id="F3QL42"/>
<evidence type="ECO:0000313" key="1">
    <source>
        <dbReference type="EMBL" id="EGG53797.1"/>
    </source>
</evidence>
<dbReference type="HOGENOM" id="CLU_2736381_0_0_4"/>
<reference evidence="1 2" key="1">
    <citation type="submission" date="2011-02" db="EMBL/GenBank/DDBJ databases">
        <authorList>
            <person name="Weinstock G."/>
            <person name="Sodergren E."/>
            <person name="Clifton S."/>
            <person name="Fulton L."/>
            <person name="Fulton B."/>
            <person name="Courtney L."/>
            <person name="Fronick C."/>
            <person name="Harrison M."/>
            <person name="Strong C."/>
            <person name="Farmer C."/>
            <person name="Delahaunty K."/>
            <person name="Markovic C."/>
            <person name="Hall O."/>
            <person name="Minx P."/>
            <person name="Tomlinson C."/>
            <person name="Mitreva M."/>
            <person name="Hou S."/>
            <person name="Chen J."/>
            <person name="Wollam A."/>
            <person name="Pepin K.H."/>
            <person name="Johnson M."/>
            <person name="Bhonagiri V."/>
            <person name="Zhang X."/>
            <person name="Suruliraj S."/>
            <person name="Warren W."/>
            <person name="Chinwalla A."/>
            <person name="Mardis E.R."/>
            <person name="Wilson R.K."/>
        </authorList>
    </citation>
    <scope>NUCLEOTIDE SEQUENCE [LARGE SCALE GENOMIC DNA]</scope>
    <source>
        <strain evidence="1 2">YIT 11859</strain>
    </source>
</reference>